<proteinExistence type="predicted"/>
<comment type="caution">
    <text evidence="2">The sequence shown here is derived from an EMBL/GenBank/DDBJ whole genome shotgun (WGS) entry which is preliminary data.</text>
</comment>
<protein>
    <submittedName>
        <fullName evidence="2">Amphi-Trp domain-containing protein</fullName>
    </submittedName>
</protein>
<evidence type="ECO:0000259" key="1">
    <source>
        <dbReference type="Pfam" id="PF20068"/>
    </source>
</evidence>
<dbReference type="EMBL" id="JBHTAA010000001">
    <property type="protein sequence ID" value="MFC7202923.1"/>
    <property type="molecule type" value="Genomic_DNA"/>
</dbReference>
<dbReference type="InterPro" id="IPR027598">
    <property type="entry name" value="Amphi-Trp_dom"/>
</dbReference>
<gene>
    <name evidence="2" type="ORF">ACFQJC_05310</name>
</gene>
<evidence type="ECO:0000313" key="3">
    <source>
        <dbReference type="Proteomes" id="UP001596481"/>
    </source>
</evidence>
<sequence length="100" mass="11297">MGELETQAQLNRGEVAAYLRQFADQLDGEGDVRFELGGYRATMTPSNPVTFKVEAESEWEAGNAETKQRIEFELVWWQQAATAEEGALNVERETSRRAKT</sequence>
<dbReference type="RefSeq" id="WP_390222209.1">
    <property type="nucleotide sequence ID" value="NZ_JBHTAA010000001.1"/>
</dbReference>
<keyword evidence="3" id="KW-1185">Reference proteome</keyword>
<feature type="domain" description="Amphi-Trp" evidence="1">
    <location>
        <begin position="4"/>
        <end position="91"/>
    </location>
</feature>
<reference evidence="2 3" key="1">
    <citation type="journal article" date="2019" name="Int. J. Syst. Evol. Microbiol.">
        <title>The Global Catalogue of Microorganisms (GCM) 10K type strain sequencing project: providing services to taxonomists for standard genome sequencing and annotation.</title>
        <authorList>
            <consortium name="The Broad Institute Genomics Platform"/>
            <consortium name="The Broad Institute Genome Sequencing Center for Infectious Disease"/>
            <person name="Wu L."/>
            <person name="Ma J."/>
        </authorList>
    </citation>
    <scope>NUCLEOTIDE SEQUENCE [LARGE SCALE GENOMIC DNA]</scope>
    <source>
        <strain evidence="2 3">DSM 29988</strain>
    </source>
</reference>
<dbReference type="Pfam" id="PF20068">
    <property type="entry name" value="Amphi-Trp"/>
    <property type="match status" value="1"/>
</dbReference>
<organism evidence="2 3">
    <name type="scientific">Haloferax namakaokahaiae</name>
    <dbReference type="NCBI Taxonomy" id="1748331"/>
    <lineage>
        <taxon>Archaea</taxon>
        <taxon>Methanobacteriati</taxon>
        <taxon>Methanobacteriota</taxon>
        <taxon>Stenosarchaea group</taxon>
        <taxon>Halobacteria</taxon>
        <taxon>Halobacteriales</taxon>
        <taxon>Haloferacaceae</taxon>
        <taxon>Haloferax</taxon>
    </lineage>
</organism>
<name>A0ABD5ZCI0_9EURY</name>
<dbReference type="AlphaFoldDB" id="A0ABD5ZCI0"/>
<evidence type="ECO:0000313" key="2">
    <source>
        <dbReference type="EMBL" id="MFC7202923.1"/>
    </source>
</evidence>
<dbReference type="NCBIfam" id="TIGR04354">
    <property type="entry name" value="amphi-Trp"/>
    <property type="match status" value="1"/>
</dbReference>
<dbReference type="Proteomes" id="UP001596481">
    <property type="component" value="Unassembled WGS sequence"/>
</dbReference>
<accession>A0ABD5ZCI0</accession>